<reference evidence="11 12" key="1">
    <citation type="journal article" date="2019" name="PLoS Pathog.">
        <title>Genome sequence of the bovine parasite Schistosoma bovis Tanzania.</title>
        <authorList>
            <person name="Oey H."/>
            <person name="Zakrzewski M."/>
            <person name="Gobert G."/>
            <person name="Gravermann K."/>
            <person name="Stoye J."/>
            <person name="Jones M."/>
            <person name="Mcmanus D."/>
            <person name="Krause L."/>
        </authorList>
    </citation>
    <scope>NUCLEOTIDE SEQUENCE [LARGE SCALE GENOMIC DNA]</scope>
    <source>
        <strain evidence="11 12">TAN1997</strain>
    </source>
</reference>
<dbReference type="PRINTS" id="PR01041">
    <property type="entry name" value="TRNASYNTHMET"/>
</dbReference>
<feature type="domain" description="Methionyl/Leucyl tRNA synthetase" evidence="10">
    <location>
        <begin position="190"/>
        <end position="490"/>
    </location>
</feature>
<keyword evidence="12" id="KW-1185">Reference proteome</keyword>
<keyword evidence="6 9" id="KW-0030">Aminoacyl-tRNA synthetase</keyword>
<name>A0A430QH45_SCHBO</name>
<evidence type="ECO:0000256" key="2">
    <source>
        <dbReference type="ARBA" id="ARBA00022598"/>
    </source>
</evidence>
<keyword evidence="3 9" id="KW-0547">Nucleotide-binding</keyword>
<evidence type="ECO:0000256" key="1">
    <source>
        <dbReference type="ARBA" id="ARBA00012838"/>
    </source>
</evidence>
<evidence type="ECO:0000256" key="3">
    <source>
        <dbReference type="ARBA" id="ARBA00022741"/>
    </source>
</evidence>
<dbReference type="InterPro" id="IPR033911">
    <property type="entry name" value="MetRS_core"/>
</dbReference>
<dbReference type="Pfam" id="PF09334">
    <property type="entry name" value="tRNA-synt_1g"/>
    <property type="match status" value="3"/>
</dbReference>
<dbReference type="GO" id="GO:0005524">
    <property type="term" value="F:ATP binding"/>
    <property type="evidence" value="ECO:0007669"/>
    <property type="project" value="UniProtKB-KW"/>
</dbReference>
<keyword evidence="4 9" id="KW-0067">ATP-binding</keyword>
<dbReference type="InterPro" id="IPR023457">
    <property type="entry name" value="Met-tRNA_synth_2"/>
</dbReference>
<keyword evidence="2 9" id="KW-0436">Ligase</keyword>
<comment type="similarity">
    <text evidence="9">Belongs to the class-I aminoacyl-tRNA synthetase family.</text>
</comment>
<dbReference type="InterPro" id="IPR015413">
    <property type="entry name" value="Methionyl/Leucyl_tRNA_Synth"/>
</dbReference>
<organism evidence="11 12">
    <name type="scientific">Schistosoma bovis</name>
    <name type="common">Blood fluke</name>
    <dbReference type="NCBI Taxonomy" id="6184"/>
    <lineage>
        <taxon>Eukaryota</taxon>
        <taxon>Metazoa</taxon>
        <taxon>Spiralia</taxon>
        <taxon>Lophotrochozoa</taxon>
        <taxon>Platyhelminthes</taxon>
        <taxon>Trematoda</taxon>
        <taxon>Digenea</taxon>
        <taxon>Strigeidida</taxon>
        <taxon>Schistosomatoidea</taxon>
        <taxon>Schistosomatidae</taxon>
        <taxon>Schistosoma</taxon>
    </lineage>
</organism>
<keyword evidence="5 9" id="KW-0648">Protein biosynthesis</keyword>
<evidence type="ECO:0000256" key="5">
    <source>
        <dbReference type="ARBA" id="ARBA00022917"/>
    </source>
</evidence>
<feature type="domain" description="Methionyl/Leucyl tRNA synthetase" evidence="10">
    <location>
        <begin position="58"/>
        <end position="95"/>
    </location>
</feature>
<protein>
    <recommendedName>
        <fullName evidence="7">Methionine--tRNA ligase, mitochondrial</fullName>
        <ecNumber evidence="1">6.1.1.10</ecNumber>
    </recommendedName>
    <alternativeName>
        <fullName evidence="8">Mitochondrial methionyl-tRNA synthetase</fullName>
    </alternativeName>
</protein>
<accession>A0A430QH45</accession>
<proteinExistence type="inferred from homology"/>
<dbReference type="InterPro" id="IPR009080">
    <property type="entry name" value="tRNAsynth_Ia_anticodon-bd"/>
</dbReference>
<comment type="caution">
    <text evidence="11">The sequence shown here is derived from an EMBL/GenBank/DDBJ whole genome shotgun (WGS) entry which is preliminary data.</text>
</comment>
<dbReference type="PANTHER" id="PTHR43326">
    <property type="entry name" value="METHIONYL-TRNA SYNTHETASE"/>
    <property type="match status" value="1"/>
</dbReference>
<evidence type="ECO:0000256" key="4">
    <source>
        <dbReference type="ARBA" id="ARBA00022840"/>
    </source>
</evidence>
<dbReference type="Gene3D" id="2.170.220.10">
    <property type="match status" value="1"/>
</dbReference>
<gene>
    <name evidence="11" type="ORF">DC041_0000748</name>
</gene>
<evidence type="ECO:0000256" key="6">
    <source>
        <dbReference type="ARBA" id="ARBA00023146"/>
    </source>
</evidence>
<dbReference type="GO" id="GO:0004825">
    <property type="term" value="F:methionine-tRNA ligase activity"/>
    <property type="evidence" value="ECO:0007669"/>
    <property type="project" value="UniProtKB-EC"/>
</dbReference>
<dbReference type="SUPFAM" id="SSF47323">
    <property type="entry name" value="Anticodon-binding domain of a subclass of class I aminoacyl-tRNA synthetases"/>
    <property type="match status" value="1"/>
</dbReference>
<dbReference type="Gene3D" id="1.10.730.10">
    <property type="entry name" value="Isoleucyl-tRNA Synthetase, Domain 1"/>
    <property type="match status" value="1"/>
</dbReference>
<dbReference type="EMBL" id="QMKO01001732">
    <property type="protein sequence ID" value="RTG87002.1"/>
    <property type="molecule type" value="Genomic_DNA"/>
</dbReference>
<evidence type="ECO:0000313" key="11">
    <source>
        <dbReference type="EMBL" id="RTG87002.1"/>
    </source>
</evidence>
<dbReference type="SUPFAM" id="SSF52374">
    <property type="entry name" value="Nucleotidylyl transferase"/>
    <property type="match status" value="2"/>
</dbReference>
<evidence type="ECO:0000256" key="9">
    <source>
        <dbReference type="RuleBase" id="RU363039"/>
    </source>
</evidence>
<evidence type="ECO:0000259" key="10">
    <source>
        <dbReference type="Pfam" id="PF09334"/>
    </source>
</evidence>
<dbReference type="PANTHER" id="PTHR43326:SF1">
    <property type="entry name" value="METHIONINE--TRNA LIGASE, MITOCHONDRIAL"/>
    <property type="match status" value="1"/>
</dbReference>
<feature type="domain" description="Methionyl/Leucyl tRNA synthetase" evidence="10">
    <location>
        <begin position="118"/>
        <end position="189"/>
    </location>
</feature>
<dbReference type="InterPro" id="IPR014729">
    <property type="entry name" value="Rossmann-like_a/b/a_fold"/>
</dbReference>
<evidence type="ECO:0000256" key="7">
    <source>
        <dbReference type="ARBA" id="ARBA00026124"/>
    </source>
</evidence>
<dbReference type="Proteomes" id="UP000290809">
    <property type="component" value="Unassembled WGS sequence"/>
</dbReference>
<dbReference type="GO" id="GO:0006431">
    <property type="term" value="P:methionyl-tRNA aminoacylation"/>
    <property type="evidence" value="ECO:0007669"/>
    <property type="project" value="InterPro"/>
</dbReference>
<dbReference type="EC" id="6.1.1.10" evidence="1"/>
<dbReference type="STRING" id="6184.A0A430QH45"/>
<dbReference type="Gene3D" id="3.40.50.620">
    <property type="entry name" value="HUPs"/>
    <property type="match status" value="2"/>
</dbReference>
<evidence type="ECO:0000256" key="8">
    <source>
        <dbReference type="ARBA" id="ARBA00030331"/>
    </source>
</evidence>
<sequence length="642" mass="74372">MAGQIRVGTILSVVTSTECIANHNNGLIYFHFSRPLLRTAAGNHSRCFASTRSEKPFFITCPIFYVNAKPHLGHAYTTCLADAWARYSCLRNQSILKPFQQDYIAFTYSPVFDYCNLNKTFLSCGTDEHGSKVRRAATVNNLDPLQYCDRMSPLFETLCHATHVKYNDFIRTTETRHVKAVHEFWTLCHATHVKYNDFIRTTETRHVKAVHEFWKRLNASGNIYRSKYSGWYCISDEAFYTPWEIDETSSSGVPVSKETGNPVEWIEEENYMFKLSSFKNDLHKWLDSGVFPKSSNQSVWSDIAHNMVDTSQDISISRSKSRSDWGIHVPGDNEQIIYVWFDALINYLTVAGFPWSNVNDGSFKQSLWPPDVQFLGKDIIRFHAVLWPALLMAVNLPLPRRLICHHHVLVDNVKMSKSRGNQIDPIVEQSALLSDELNNNVITPSESDLLRYVLLRLPLLTFDGTYSREMARKMINTELVNWIGNLLSRITSESLNPEQSIIQINRKQVDDMFHDDNSDMEFFDNLDNISHHFDKFWWYEAQPHRAIEEVLRIIRQTNTFITRHSPWTEKELLRKQFILSVVSESLRICSLLLQPVIPNLSIRLLHRLGIYYEGKKEQNQSNISNQARVLGENSGKFLRKIK</sequence>
<dbReference type="AlphaFoldDB" id="A0A430QH45"/>
<evidence type="ECO:0000313" key="12">
    <source>
        <dbReference type="Proteomes" id="UP000290809"/>
    </source>
</evidence>